<comment type="caution">
    <text evidence="4">The sequence shown here is derived from an EMBL/GenBank/DDBJ whole genome shotgun (WGS) entry which is preliminary data.</text>
</comment>
<evidence type="ECO:0000256" key="1">
    <source>
        <dbReference type="ARBA" id="ARBA00022670"/>
    </source>
</evidence>
<dbReference type="GO" id="GO:0006508">
    <property type="term" value="P:proteolysis"/>
    <property type="evidence" value="ECO:0007669"/>
    <property type="project" value="UniProtKB-KW"/>
</dbReference>
<dbReference type="GO" id="GO:0005829">
    <property type="term" value="C:cytosol"/>
    <property type="evidence" value="ECO:0007669"/>
    <property type="project" value="TreeGrafter"/>
</dbReference>
<dbReference type="GO" id="GO:0009089">
    <property type="term" value="P:lysine biosynthetic process via diaminopimelate"/>
    <property type="evidence" value="ECO:0007669"/>
    <property type="project" value="TreeGrafter"/>
</dbReference>
<dbReference type="InterPro" id="IPR051458">
    <property type="entry name" value="Cyt/Met_Dipeptidase"/>
</dbReference>
<name>W1U3K7_STRAP</name>
<protein>
    <submittedName>
        <fullName evidence="4">Peptidase dimerization protein</fullName>
    </submittedName>
</protein>
<organism evidence="4 5">
    <name type="scientific">Streptococcus anginosus DORA_7</name>
    <dbReference type="NCBI Taxonomy" id="1403946"/>
    <lineage>
        <taxon>Bacteria</taxon>
        <taxon>Bacillati</taxon>
        <taxon>Bacillota</taxon>
        <taxon>Bacilli</taxon>
        <taxon>Lactobacillales</taxon>
        <taxon>Streptococcaceae</taxon>
        <taxon>Streptococcus</taxon>
        <taxon>Streptococcus anginosus group</taxon>
    </lineage>
</organism>
<keyword evidence="1" id="KW-0645">Protease</keyword>
<dbReference type="PANTHER" id="PTHR43270:SF8">
    <property type="entry name" value="DI- AND TRIPEPTIDASE DUG2-RELATED"/>
    <property type="match status" value="1"/>
</dbReference>
<feature type="non-terminal residue" evidence="4">
    <location>
        <position position="1"/>
    </location>
</feature>
<dbReference type="PANTHER" id="PTHR43270">
    <property type="entry name" value="BETA-ALA-HIS DIPEPTIDASE"/>
    <property type="match status" value="1"/>
</dbReference>
<keyword evidence="2" id="KW-0479">Metal-binding</keyword>
<dbReference type="EMBL" id="AZMF01000099">
    <property type="protein sequence ID" value="ETI86198.1"/>
    <property type="molecule type" value="Genomic_DNA"/>
</dbReference>
<proteinExistence type="predicted"/>
<dbReference type="Proteomes" id="UP000018846">
    <property type="component" value="Unassembled WGS sequence"/>
</dbReference>
<dbReference type="Gene3D" id="3.30.70.360">
    <property type="match status" value="1"/>
</dbReference>
<gene>
    <name evidence="4" type="ORF">Q615_SPAC00099G0001</name>
</gene>
<evidence type="ECO:0000256" key="2">
    <source>
        <dbReference type="ARBA" id="ARBA00022723"/>
    </source>
</evidence>
<sequence>KSLPVNVIFMMEGAEESASVDLEKYLEKHKSLLHGADLLVWEQGIKNSLGQLEISGGNKGIVTFDMKVQSAEVDIHSSFGGVIDSASWYLLNALASLRGKDGRIQVEELYDQVIAPNQRELALVEQYAQRSPEEVQAIYGLELPLLQEEKKA</sequence>
<dbReference type="GO" id="GO:0008233">
    <property type="term" value="F:peptidase activity"/>
    <property type="evidence" value="ECO:0007669"/>
    <property type="project" value="UniProtKB-KW"/>
</dbReference>
<evidence type="ECO:0000256" key="3">
    <source>
        <dbReference type="ARBA" id="ARBA00022801"/>
    </source>
</evidence>
<evidence type="ECO:0000313" key="4">
    <source>
        <dbReference type="EMBL" id="ETI86198.1"/>
    </source>
</evidence>
<feature type="non-terminal residue" evidence="4">
    <location>
        <position position="152"/>
    </location>
</feature>
<evidence type="ECO:0000313" key="5">
    <source>
        <dbReference type="Proteomes" id="UP000018846"/>
    </source>
</evidence>
<keyword evidence="3" id="KW-0378">Hydrolase</keyword>
<dbReference type="AlphaFoldDB" id="W1U3K7"/>
<accession>W1U3K7</accession>
<dbReference type="eggNOG" id="COG0624">
    <property type="taxonomic scope" value="Bacteria"/>
</dbReference>
<dbReference type="GO" id="GO:0046872">
    <property type="term" value="F:metal ion binding"/>
    <property type="evidence" value="ECO:0007669"/>
    <property type="project" value="UniProtKB-KW"/>
</dbReference>
<dbReference type="GO" id="GO:0009014">
    <property type="term" value="F:succinyl-diaminopimelate desuccinylase activity"/>
    <property type="evidence" value="ECO:0007669"/>
    <property type="project" value="TreeGrafter"/>
</dbReference>
<reference evidence="4 5" key="1">
    <citation type="submission" date="2013-12" db="EMBL/GenBank/DDBJ databases">
        <title>A Varibaculum cambriense genome reconstructed from a premature infant gut community with otherwise low bacterial novelty that shifts toward anaerobic metabolism during the third week of life.</title>
        <authorList>
            <person name="Brown C.T."/>
            <person name="Sharon I."/>
            <person name="Thomas B.C."/>
            <person name="Castelle C.J."/>
            <person name="Morowitz M.J."/>
            <person name="Banfield J.F."/>
        </authorList>
    </citation>
    <scope>NUCLEOTIDE SEQUENCE [LARGE SCALE GENOMIC DNA]</scope>
    <source>
        <strain evidence="5">DORA_7</strain>
    </source>
</reference>